<dbReference type="PANTHER" id="PTHR42870:SF1">
    <property type="entry name" value="NON-SPECIFIC LIPID-TRANSFER PROTEIN-LIKE 2"/>
    <property type="match status" value="1"/>
</dbReference>
<accession>A0ABN3IAN7</accession>
<proteinExistence type="predicted"/>
<evidence type="ECO:0000313" key="2">
    <source>
        <dbReference type="EMBL" id="GAA2399260.1"/>
    </source>
</evidence>
<name>A0ABN3IAN7_9ACTN</name>
<dbReference type="RefSeq" id="WP_344586391.1">
    <property type="nucleotide sequence ID" value="NZ_BAAARW010000001.1"/>
</dbReference>
<comment type="caution">
    <text evidence="2">The sequence shown here is derived from an EMBL/GenBank/DDBJ whole genome shotgun (WGS) entry which is preliminary data.</text>
</comment>
<evidence type="ECO:0000259" key="1">
    <source>
        <dbReference type="Pfam" id="PF22691"/>
    </source>
</evidence>
<dbReference type="EMBL" id="BAAARW010000001">
    <property type="protein sequence ID" value="GAA2399260.1"/>
    <property type="molecule type" value="Genomic_DNA"/>
</dbReference>
<sequence>MTSPGLRDRTAIVGVAESDIGKTPGHTVFSLQQQAMTAALRDAGLRPADVDGFMTSGYPYTERQAVSAAEYLGLRPRYVDDTNIGGSGFIAAMERAAAAIECGLCETVLITYGSTQYSSKTRALGGRPAEFGYQFEVPYGLPLPLGGYALAAQRYMHLYGAGSADLAEVAVAARQWAQLNPKAVRTKDLTVDDVLASPMISTPLRGLDCCLVTDGGGAVVMTSAERARDLRADPVLISGTGYAQSHESIGNAAEITDTAARESGRLAYTRAGLGPSDIDIAQIYDSFTITVLLSLEDLGLCGKGEAAAFVADGRIRPGGDFPLNTSGGGLSYCHPGMFGIFLIIEAVRQLRGETGNRQAGSPRVALCHGTGGQLSTASTAILRREET</sequence>
<dbReference type="NCBIfam" id="NF004811">
    <property type="entry name" value="PRK06158.1"/>
    <property type="match status" value="1"/>
</dbReference>
<dbReference type="InterPro" id="IPR016039">
    <property type="entry name" value="Thiolase-like"/>
</dbReference>
<reference evidence="2 3" key="1">
    <citation type="journal article" date="2019" name="Int. J. Syst. Evol. Microbiol.">
        <title>The Global Catalogue of Microorganisms (GCM) 10K type strain sequencing project: providing services to taxonomists for standard genome sequencing and annotation.</title>
        <authorList>
            <consortium name="The Broad Institute Genomics Platform"/>
            <consortium name="The Broad Institute Genome Sequencing Center for Infectious Disease"/>
            <person name="Wu L."/>
            <person name="Ma J."/>
        </authorList>
    </citation>
    <scope>NUCLEOTIDE SEQUENCE [LARGE SCALE GENOMIC DNA]</scope>
    <source>
        <strain evidence="2 3">JCM 3325</strain>
    </source>
</reference>
<dbReference type="InterPro" id="IPR055140">
    <property type="entry name" value="Thiolase_C_2"/>
</dbReference>
<dbReference type="Proteomes" id="UP001501231">
    <property type="component" value="Unassembled WGS sequence"/>
</dbReference>
<gene>
    <name evidence="2" type="ORF">GCM10010191_02650</name>
</gene>
<dbReference type="SUPFAM" id="SSF53901">
    <property type="entry name" value="Thiolase-like"/>
    <property type="match status" value="2"/>
</dbReference>
<dbReference type="PANTHER" id="PTHR42870">
    <property type="entry name" value="ACETYL-COA C-ACETYLTRANSFERASE"/>
    <property type="match status" value="1"/>
</dbReference>
<evidence type="ECO:0000313" key="3">
    <source>
        <dbReference type="Proteomes" id="UP001501231"/>
    </source>
</evidence>
<dbReference type="PIRSF" id="PIRSF000429">
    <property type="entry name" value="Ac-CoA_Ac_transf"/>
    <property type="match status" value="1"/>
</dbReference>
<protein>
    <submittedName>
        <fullName evidence="2">Thiolase</fullName>
    </submittedName>
</protein>
<organism evidence="2 3">
    <name type="scientific">Actinomadura vinacea</name>
    <dbReference type="NCBI Taxonomy" id="115336"/>
    <lineage>
        <taxon>Bacteria</taxon>
        <taxon>Bacillati</taxon>
        <taxon>Actinomycetota</taxon>
        <taxon>Actinomycetes</taxon>
        <taxon>Streptosporangiales</taxon>
        <taxon>Thermomonosporaceae</taxon>
        <taxon>Actinomadura</taxon>
    </lineage>
</organism>
<dbReference type="InterPro" id="IPR002155">
    <property type="entry name" value="Thiolase"/>
</dbReference>
<dbReference type="CDD" id="cd00829">
    <property type="entry name" value="SCP-x_thiolase"/>
    <property type="match status" value="1"/>
</dbReference>
<keyword evidence="3" id="KW-1185">Reference proteome</keyword>
<feature type="domain" description="Thiolase C-terminal" evidence="1">
    <location>
        <begin position="241"/>
        <end position="384"/>
    </location>
</feature>
<dbReference type="Gene3D" id="3.40.47.10">
    <property type="match status" value="1"/>
</dbReference>
<dbReference type="Pfam" id="PF22691">
    <property type="entry name" value="Thiolase_C_1"/>
    <property type="match status" value="1"/>
</dbReference>